<keyword evidence="8" id="KW-0067">ATP-binding</keyword>
<name>A0A2C9CV34_9RHOB</name>
<dbReference type="PROSITE" id="PS00794">
    <property type="entry name" value="HPPK"/>
    <property type="match status" value="1"/>
</dbReference>
<dbReference type="Proteomes" id="UP000220034">
    <property type="component" value="Unassembled WGS sequence"/>
</dbReference>
<reference evidence="15" key="1">
    <citation type="submission" date="2017-09" db="EMBL/GenBank/DDBJ databases">
        <authorList>
            <person name="Varghese N."/>
            <person name="Submissions S."/>
        </authorList>
    </citation>
    <scope>NUCLEOTIDE SEQUENCE [LARGE SCALE GENOMIC DNA]</scope>
    <source>
        <strain evidence="15">C7</strain>
    </source>
</reference>
<keyword evidence="5" id="KW-0808">Transferase</keyword>
<dbReference type="PANTHER" id="PTHR43071">
    <property type="entry name" value="2-AMINO-4-HYDROXY-6-HYDROXYMETHYLDIHYDROPTERIDINE PYROPHOSPHOKINASE"/>
    <property type="match status" value="1"/>
</dbReference>
<gene>
    <name evidence="14" type="ORF">SAMN06273572_10794</name>
</gene>
<evidence type="ECO:0000256" key="11">
    <source>
        <dbReference type="ARBA" id="ARBA00029766"/>
    </source>
</evidence>
<dbReference type="EMBL" id="OCTN01000007">
    <property type="protein sequence ID" value="SOH95073.1"/>
    <property type="molecule type" value="Genomic_DNA"/>
</dbReference>
<evidence type="ECO:0000313" key="15">
    <source>
        <dbReference type="Proteomes" id="UP000220034"/>
    </source>
</evidence>
<feature type="domain" description="7,8-dihydro-6-hydroxymethylpterin-pyrophosphokinase" evidence="13">
    <location>
        <begin position="112"/>
        <end position="123"/>
    </location>
</feature>
<evidence type="ECO:0000256" key="8">
    <source>
        <dbReference type="ARBA" id="ARBA00022840"/>
    </source>
</evidence>
<proteinExistence type="inferred from homology"/>
<dbReference type="SUPFAM" id="SSF55083">
    <property type="entry name" value="6-hydroxymethyl-7,8-dihydropterin pyrophosphokinase, HPPK"/>
    <property type="match status" value="1"/>
</dbReference>
<keyword evidence="7 14" id="KW-0418">Kinase</keyword>
<comment type="pathway">
    <text evidence="1">Cofactor biosynthesis; tetrahydrofolate biosynthesis; 2-amino-4-hydroxy-6-hydroxymethyl-7,8-dihydropteridine diphosphate from 7,8-dihydroneopterin triphosphate: step 4/4.</text>
</comment>
<keyword evidence="9" id="KW-0289">Folate biosynthesis</keyword>
<dbReference type="GO" id="GO:0046656">
    <property type="term" value="P:folic acid biosynthetic process"/>
    <property type="evidence" value="ECO:0007669"/>
    <property type="project" value="UniProtKB-KW"/>
</dbReference>
<keyword evidence="15" id="KW-1185">Reference proteome</keyword>
<evidence type="ECO:0000313" key="14">
    <source>
        <dbReference type="EMBL" id="SOH95073.1"/>
    </source>
</evidence>
<dbReference type="GO" id="GO:0016301">
    <property type="term" value="F:kinase activity"/>
    <property type="evidence" value="ECO:0007669"/>
    <property type="project" value="UniProtKB-KW"/>
</dbReference>
<sequence length="206" mass="22422">MQYLHTMKKGLTCKEVLEGDRDVMHLIALGANLPGPFGAPAQTLSHAVAQMGAAGLRVAELSPIYATPAWPVGSGPDFANAAARVEAALDPQQVLEILHRIEADLGRVRGRRWAARACDLDLLGSGAKTLPDRQTVQRWMDMPINETPPAAPDELILPHPRLHERAFVLVPLADVAPDWVHPITGRTVRQMCDALSDEARAEICRI</sequence>
<dbReference type="NCBIfam" id="TIGR01498">
    <property type="entry name" value="folK"/>
    <property type="match status" value="1"/>
</dbReference>
<evidence type="ECO:0000256" key="9">
    <source>
        <dbReference type="ARBA" id="ARBA00022909"/>
    </source>
</evidence>
<dbReference type="InterPro" id="IPR035907">
    <property type="entry name" value="Hppk_sf"/>
</dbReference>
<comment type="similarity">
    <text evidence="2">Belongs to the HPPK family.</text>
</comment>
<comment type="function">
    <text evidence="10">Catalyzes the transfer of pyrophosphate from adenosine triphosphate (ATP) to 6-hydroxymethyl-7,8-dihydropterin, an enzymatic step in folate biosynthesis pathway.</text>
</comment>
<dbReference type="GO" id="GO:0005524">
    <property type="term" value="F:ATP binding"/>
    <property type="evidence" value="ECO:0007669"/>
    <property type="project" value="UniProtKB-KW"/>
</dbReference>
<dbReference type="UniPathway" id="UPA00077">
    <property type="reaction ID" value="UER00155"/>
</dbReference>
<dbReference type="PANTHER" id="PTHR43071:SF1">
    <property type="entry name" value="2-AMINO-4-HYDROXY-6-HYDROXYMETHYLDIHYDROPTERIDINE PYROPHOSPHOKINASE"/>
    <property type="match status" value="1"/>
</dbReference>
<organism evidence="14 15">
    <name type="scientific">Pontivivens marinum</name>
    <dbReference type="NCBI Taxonomy" id="1690039"/>
    <lineage>
        <taxon>Bacteria</taxon>
        <taxon>Pseudomonadati</taxon>
        <taxon>Pseudomonadota</taxon>
        <taxon>Alphaproteobacteria</taxon>
        <taxon>Rhodobacterales</taxon>
        <taxon>Paracoccaceae</taxon>
        <taxon>Pontivivens</taxon>
    </lineage>
</organism>
<dbReference type="GO" id="GO:0003848">
    <property type="term" value="F:2-amino-4-hydroxy-6-hydroxymethyldihydropteridine diphosphokinase activity"/>
    <property type="evidence" value="ECO:0007669"/>
    <property type="project" value="UniProtKB-EC"/>
</dbReference>
<evidence type="ECO:0000256" key="12">
    <source>
        <dbReference type="ARBA" id="ARBA00033413"/>
    </source>
</evidence>
<dbReference type="GO" id="GO:0046654">
    <property type="term" value="P:tetrahydrofolate biosynthetic process"/>
    <property type="evidence" value="ECO:0007669"/>
    <property type="project" value="UniProtKB-UniPathway"/>
</dbReference>
<evidence type="ECO:0000256" key="3">
    <source>
        <dbReference type="ARBA" id="ARBA00013253"/>
    </source>
</evidence>
<keyword evidence="6" id="KW-0547">Nucleotide-binding</keyword>
<accession>A0A2C9CV34</accession>
<evidence type="ECO:0000256" key="5">
    <source>
        <dbReference type="ARBA" id="ARBA00022679"/>
    </source>
</evidence>
<dbReference type="Gene3D" id="3.30.70.560">
    <property type="entry name" value="7,8-Dihydro-6-hydroxymethylpterin-pyrophosphokinase HPPK"/>
    <property type="match status" value="1"/>
</dbReference>
<evidence type="ECO:0000256" key="7">
    <source>
        <dbReference type="ARBA" id="ARBA00022777"/>
    </source>
</evidence>
<evidence type="ECO:0000256" key="4">
    <source>
        <dbReference type="ARBA" id="ARBA00016218"/>
    </source>
</evidence>
<dbReference type="CDD" id="cd00483">
    <property type="entry name" value="HPPK"/>
    <property type="match status" value="1"/>
</dbReference>
<evidence type="ECO:0000256" key="10">
    <source>
        <dbReference type="ARBA" id="ARBA00029409"/>
    </source>
</evidence>
<evidence type="ECO:0000259" key="13">
    <source>
        <dbReference type="PROSITE" id="PS00794"/>
    </source>
</evidence>
<evidence type="ECO:0000256" key="1">
    <source>
        <dbReference type="ARBA" id="ARBA00005051"/>
    </source>
</evidence>
<dbReference type="AlphaFoldDB" id="A0A2C9CV34"/>
<dbReference type="EC" id="2.7.6.3" evidence="3"/>
<dbReference type="Pfam" id="PF01288">
    <property type="entry name" value="HPPK"/>
    <property type="match status" value="1"/>
</dbReference>
<evidence type="ECO:0000256" key="2">
    <source>
        <dbReference type="ARBA" id="ARBA00005810"/>
    </source>
</evidence>
<dbReference type="InterPro" id="IPR000550">
    <property type="entry name" value="Hppk"/>
</dbReference>
<protein>
    <recommendedName>
        <fullName evidence="4">2-amino-4-hydroxy-6-hydroxymethyldihydropteridine pyrophosphokinase</fullName>
        <ecNumber evidence="3">2.7.6.3</ecNumber>
    </recommendedName>
    <alternativeName>
        <fullName evidence="11">6-hydroxymethyl-7,8-dihydropterin pyrophosphokinase</fullName>
    </alternativeName>
    <alternativeName>
        <fullName evidence="12">7,8-dihydro-6-hydroxymethylpterin-pyrophosphokinase</fullName>
    </alternativeName>
</protein>
<evidence type="ECO:0000256" key="6">
    <source>
        <dbReference type="ARBA" id="ARBA00022741"/>
    </source>
</evidence>